<dbReference type="KEGG" id="dax:FDQ92_12440"/>
<dbReference type="OrthoDB" id="9769961at2"/>
<dbReference type="PANTHER" id="PTHR45266:SF3">
    <property type="entry name" value="OXALOACETATE DECARBOXYLASE ALPHA CHAIN"/>
    <property type="match status" value="1"/>
</dbReference>
<proteinExistence type="predicted"/>
<dbReference type="InterPro" id="IPR011053">
    <property type="entry name" value="Single_hybrid_motif"/>
</dbReference>
<dbReference type="PROSITE" id="PS50968">
    <property type="entry name" value="BIOTINYL_LIPOYL"/>
    <property type="match status" value="1"/>
</dbReference>
<dbReference type="CDD" id="cd06850">
    <property type="entry name" value="biotinyl_domain"/>
    <property type="match status" value="1"/>
</dbReference>
<dbReference type="Gene3D" id="2.40.50.100">
    <property type="match status" value="1"/>
</dbReference>
<dbReference type="Proteomes" id="UP000298602">
    <property type="component" value="Chromosome"/>
</dbReference>
<dbReference type="InterPro" id="IPR000089">
    <property type="entry name" value="Biotin_lipoyl"/>
</dbReference>
<evidence type="ECO:0000313" key="4">
    <source>
        <dbReference type="Proteomes" id="UP000298602"/>
    </source>
</evidence>
<gene>
    <name evidence="3" type="ORF">FDQ92_12440</name>
</gene>
<reference evidence="3 4" key="1">
    <citation type="submission" date="2019-05" db="EMBL/GenBank/DDBJ databases">
        <title>The Complete Genome Sequence of the n-alkane-degrading Desulfoglaeba alkanexedens ALDC reveals multiple alkylsuccinate synthase gene clusters.</title>
        <authorList>
            <person name="Callaghan A.V."/>
            <person name="Davidova I.A."/>
            <person name="Duncan K.E."/>
            <person name="Morris B."/>
            <person name="McInerney M.J."/>
        </authorList>
    </citation>
    <scope>NUCLEOTIDE SEQUENCE [LARGE SCALE GENOMIC DNA]</scope>
    <source>
        <strain evidence="3 4">ALDC</strain>
    </source>
</reference>
<organism evidence="3 4">
    <name type="scientific">Desulfoglaeba alkanexedens ALDC</name>
    <dbReference type="NCBI Taxonomy" id="980445"/>
    <lineage>
        <taxon>Bacteria</taxon>
        <taxon>Pseudomonadati</taxon>
        <taxon>Thermodesulfobacteriota</taxon>
        <taxon>Syntrophobacteria</taxon>
        <taxon>Syntrophobacterales</taxon>
        <taxon>Syntrophobacteraceae</taxon>
        <taxon>Desulfoglaeba</taxon>
    </lineage>
</organism>
<dbReference type="Pfam" id="PF00364">
    <property type="entry name" value="Biotin_lipoyl"/>
    <property type="match status" value="1"/>
</dbReference>
<dbReference type="EMBL" id="CP040098">
    <property type="protein sequence ID" value="QCQ22907.1"/>
    <property type="molecule type" value="Genomic_DNA"/>
</dbReference>
<protein>
    <submittedName>
        <fullName evidence="3">Biotin/lipoyl-binding protein</fullName>
    </submittedName>
</protein>
<evidence type="ECO:0000259" key="2">
    <source>
        <dbReference type="PROSITE" id="PS50968"/>
    </source>
</evidence>
<keyword evidence="1" id="KW-0092">Biotin</keyword>
<dbReference type="SUPFAM" id="SSF51230">
    <property type="entry name" value="Single hybrid motif"/>
    <property type="match status" value="1"/>
</dbReference>
<name>A0A4P8L4J9_9BACT</name>
<dbReference type="FunFam" id="2.40.50.100:FF:000003">
    <property type="entry name" value="Acetyl-CoA carboxylase biotin carboxyl carrier protein"/>
    <property type="match status" value="1"/>
</dbReference>
<accession>A0A4P8L4J9</accession>
<dbReference type="AlphaFoldDB" id="A0A4P8L4J9"/>
<reference evidence="3 4" key="2">
    <citation type="submission" date="2019-05" db="EMBL/GenBank/DDBJ databases">
        <authorList>
            <person name="Suflita J.M."/>
            <person name="Marks C.R."/>
        </authorList>
    </citation>
    <scope>NUCLEOTIDE SEQUENCE [LARGE SCALE GENOMIC DNA]</scope>
    <source>
        <strain evidence="3 4">ALDC</strain>
    </source>
</reference>
<evidence type="ECO:0000256" key="1">
    <source>
        <dbReference type="ARBA" id="ARBA00023267"/>
    </source>
</evidence>
<evidence type="ECO:0000313" key="3">
    <source>
        <dbReference type="EMBL" id="QCQ22907.1"/>
    </source>
</evidence>
<feature type="domain" description="Lipoyl-binding" evidence="2">
    <location>
        <begin position="1"/>
        <end position="71"/>
    </location>
</feature>
<sequence length="71" mass="7689">MRKEILAPMPGVIVKVLVNVGDTVREGDDVVILESMKMENQISAQVSGTVKEILVAAEDRVADQQTLIILA</sequence>
<dbReference type="PANTHER" id="PTHR45266">
    <property type="entry name" value="OXALOACETATE DECARBOXYLASE ALPHA CHAIN"/>
    <property type="match status" value="1"/>
</dbReference>
<dbReference type="InterPro" id="IPR050709">
    <property type="entry name" value="Biotin_Carboxyl_Carrier/Decarb"/>
</dbReference>
<dbReference type="RefSeq" id="WP_137425190.1">
    <property type="nucleotide sequence ID" value="NZ_CP040098.1"/>
</dbReference>
<keyword evidence="4" id="KW-1185">Reference proteome</keyword>